<comment type="caution">
    <text evidence="6">The sequence shown here is derived from an EMBL/GenBank/DDBJ whole genome shotgun (WGS) entry which is preliminary data.</text>
</comment>
<dbReference type="InterPro" id="IPR000792">
    <property type="entry name" value="Tscrpt_reg_LuxR_C"/>
</dbReference>
<proteinExistence type="predicted"/>
<evidence type="ECO:0000256" key="1">
    <source>
        <dbReference type="ARBA" id="ARBA00022553"/>
    </source>
</evidence>
<dbReference type="InterPro" id="IPR039420">
    <property type="entry name" value="WalR-like"/>
</dbReference>
<dbReference type="SMART" id="SM00421">
    <property type="entry name" value="HTH_LUXR"/>
    <property type="match status" value="1"/>
</dbReference>
<dbReference type="PROSITE" id="PS50043">
    <property type="entry name" value="HTH_LUXR_2"/>
    <property type="match status" value="1"/>
</dbReference>
<dbReference type="PROSITE" id="PS50110">
    <property type="entry name" value="RESPONSE_REGULATORY"/>
    <property type="match status" value="1"/>
</dbReference>
<dbReference type="GO" id="GO:0000160">
    <property type="term" value="P:phosphorelay signal transduction system"/>
    <property type="evidence" value="ECO:0007669"/>
    <property type="project" value="InterPro"/>
</dbReference>
<feature type="domain" description="Response regulatory" evidence="5">
    <location>
        <begin position="1"/>
        <end position="94"/>
    </location>
</feature>
<dbReference type="PROSITE" id="PS00622">
    <property type="entry name" value="HTH_LUXR_1"/>
    <property type="match status" value="1"/>
</dbReference>
<evidence type="ECO:0000259" key="5">
    <source>
        <dbReference type="PROSITE" id="PS50110"/>
    </source>
</evidence>
<dbReference type="InterPro" id="IPR011006">
    <property type="entry name" value="CheY-like_superfamily"/>
</dbReference>
<evidence type="ECO:0000313" key="7">
    <source>
        <dbReference type="Proteomes" id="UP000887009"/>
    </source>
</evidence>
<dbReference type="Proteomes" id="UP000887009">
    <property type="component" value="Unassembled WGS sequence"/>
</dbReference>
<gene>
    <name evidence="6" type="ORF">KAM348_03190</name>
</gene>
<dbReference type="GO" id="GO:0003677">
    <property type="term" value="F:DNA binding"/>
    <property type="evidence" value="ECO:0007669"/>
    <property type="project" value="UniProtKB-KW"/>
</dbReference>
<reference evidence="6" key="1">
    <citation type="submission" date="2021-07" db="EMBL/GenBank/DDBJ databases">
        <title>Draft genome sequence of carbapenem-resistant Aeromonas spp. in Japan.</title>
        <authorList>
            <person name="Maehana S."/>
            <person name="Suzuki M."/>
            <person name="Kitasato H."/>
        </authorList>
    </citation>
    <scope>NUCLEOTIDE SEQUENCE</scope>
    <source>
        <strain evidence="6">KAM348</strain>
    </source>
</reference>
<organism evidence="6 7">
    <name type="scientific">Aeromonas caviae</name>
    <name type="common">Aeromonas punctata</name>
    <dbReference type="NCBI Taxonomy" id="648"/>
    <lineage>
        <taxon>Bacteria</taxon>
        <taxon>Pseudomonadati</taxon>
        <taxon>Pseudomonadota</taxon>
        <taxon>Gammaproteobacteria</taxon>
        <taxon>Aeromonadales</taxon>
        <taxon>Aeromonadaceae</taxon>
        <taxon>Aeromonas</taxon>
    </lineage>
</organism>
<dbReference type="InterPro" id="IPR001789">
    <property type="entry name" value="Sig_transdc_resp-reg_receiver"/>
</dbReference>
<sequence length="184" mass="20245">MVVGCFTDGRQLLDALVSQPVDVLLLDYELAPGMLDGLSLIAQIHRTYPNLKILVISAAHSEGKVITAIRAGALGFISKSVECDELIKAIRIVARGRNYIGPEMGLKRFQSGNARQLDGMEKLSPREREVLRCFLRGMSVSEIATLFNRSIKTISSQKQSAITKLGLHKDHELFLMGSVLIPNL</sequence>
<dbReference type="SUPFAM" id="SSF52172">
    <property type="entry name" value="CheY-like"/>
    <property type="match status" value="1"/>
</dbReference>
<feature type="modified residue" description="4-aspartylphosphate" evidence="3">
    <location>
        <position position="27"/>
    </location>
</feature>
<dbReference type="AlphaFoldDB" id="A0AAI9KNA3"/>
<name>A0AAI9KNA3_AERCA</name>
<protein>
    <submittedName>
        <fullName evidence="6">DNA-binding response regulator</fullName>
    </submittedName>
</protein>
<dbReference type="CDD" id="cd06170">
    <property type="entry name" value="LuxR_C_like"/>
    <property type="match status" value="1"/>
</dbReference>
<keyword evidence="1 3" id="KW-0597">Phosphoprotein</keyword>
<dbReference type="SUPFAM" id="SSF46894">
    <property type="entry name" value="C-terminal effector domain of the bipartite response regulators"/>
    <property type="match status" value="1"/>
</dbReference>
<dbReference type="PRINTS" id="PR00038">
    <property type="entry name" value="HTHLUXR"/>
</dbReference>
<dbReference type="Pfam" id="PF00196">
    <property type="entry name" value="GerE"/>
    <property type="match status" value="1"/>
</dbReference>
<evidence type="ECO:0000313" key="6">
    <source>
        <dbReference type="EMBL" id="GJA52896.1"/>
    </source>
</evidence>
<keyword evidence="2 6" id="KW-0238">DNA-binding</keyword>
<dbReference type="CDD" id="cd17535">
    <property type="entry name" value="REC_NarL-like"/>
    <property type="match status" value="1"/>
</dbReference>
<dbReference type="PANTHER" id="PTHR43214:SF17">
    <property type="entry name" value="TRANSCRIPTIONAL REGULATORY PROTEIN RCSB"/>
    <property type="match status" value="1"/>
</dbReference>
<dbReference type="InterPro" id="IPR058245">
    <property type="entry name" value="NreC/VraR/RcsB-like_REC"/>
</dbReference>
<dbReference type="PANTHER" id="PTHR43214">
    <property type="entry name" value="TWO-COMPONENT RESPONSE REGULATOR"/>
    <property type="match status" value="1"/>
</dbReference>
<accession>A0AAI9KNA3</accession>
<evidence type="ECO:0000259" key="4">
    <source>
        <dbReference type="PROSITE" id="PS50043"/>
    </source>
</evidence>
<dbReference type="InterPro" id="IPR016032">
    <property type="entry name" value="Sig_transdc_resp-reg_C-effctor"/>
</dbReference>
<dbReference type="GO" id="GO:0006355">
    <property type="term" value="P:regulation of DNA-templated transcription"/>
    <property type="evidence" value="ECO:0007669"/>
    <property type="project" value="InterPro"/>
</dbReference>
<dbReference type="Gene3D" id="3.40.50.2300">
    <property type="match status" value="1"/>
</dbReference>
<feature type="domain" description="HTH luxR-type" evidence="4">
    <location>
        <begin position="116"/>
        <end position="181"/>
    </location>
</feature>
<evidence type="ECO:0000256" key="2">
    <source>
        <dbReference type="ARBA" id="ARBA00023125"/>
    </source>
</evidence>
<dbReference type="EMBL" id="BPNL01000002">
    <property type="protein sequence ID" value="GJA52896.1"/>
    <property type="molecule type" value="Genomic_DNA"/>
</dbReference>
<evidence type="ECO:0000256" key="3">
    <source>
        <dbReference type="PROSITE-ProRule" id="PRU00169"/>
    </source>
</evidence>
<dbReference type="Pfam" id="PF00072">
    <property type="entry name" value="Response_reg"/>
    <property type="match status" value="1"/>
</dbReference>